<evidence type="ECO:0000313" key="1">
    <source>
        <dbReference type="EMBL" id="MPN33824.1"/>
    </source>
</evidence>
<dbReference type="EMBL" id="VSSQ01086525">
    <property type="protein sequence ID" value="MPN33824.1"/>
    <property type="molecule type" value="Genomic_DNA"/>
</dbReference>
<gene>
    <name evidence="1" type="ORF">SDC9_181316</name>
</gene>
<dbReference type="AlphaFoldDB" id="A0A645HCK5"/>
<name>A0A645HCK5_9ZZZZ</name>
<comment type="caution">
    <text evidence="1">The sequence shown here is derived from an EMBL/GenBank/DDBJ whole genome shotgun (WGS) entry which is preliminary data.</text>
</comment>
<protein>
    <submittedName>
        <fullName evidence="1">Uncharacterized protein</fullName>
    </submittedName>
</protein>
<proteinExistence type="predicted"/>
<accession>A0A645HCK5</accession>
<sequence>MPLQCVGSVLAGVTPAPVQPRFLQPLVAHFKRDGCRHGALKLWGKPRVLFHRKIQILVRYKWRISHKASGLPDVDWTIAEIGILRVIERAVLVQFQPIRIGPLDQFLDLCPKVVAKGSLISHGVGGQGNVPPIVSDQFLQVADWIKRKRLRRVIPVIRKFRLNQHACFIGGFKELGQFAMRVQPHINKARLACELEMAQMFLP</sequence>
<reference evidence="1" key="1">
    <citation type="submission" date="2019-08" db="EMBL/GenBank/DDBJ databases">
        <authorList>
            <person name="Kucharzyk K."/>
            <person name="Murdoch R.W."/>
            <person name="Higgins S."/>
            <person name="Loffler F."/>
        </authorList>
    </citation>
    <scope>NUCLEOTIDE SEQUENCE</scope>
</reference>
<organism evidence="1">
    <name type="scientific">bioreactor metagenome</name>
    <dbReference type="NCBI Taxonomy" id="1076179"/>
    <lineage>
        <taxon>unclassified sequences</taxon>
        <taxon>metagenomes</taxon>
        <taxon>ecological metagenomes</taxon>
    </lineage>
</organism>